<feature type="region of interest" description="Disordered" evidence="1">
    <location>
        <begin position="59"/>
        <end position="81"/>
    </location>
</feature>
<gene>
    <name evidence="3" type="primary">GCSAM</name>
</gene>
<accession>A0A2Y9HFB8</accession>
<feature type="region of interest" description="Disordered" evidence="1">
    <location>
        <begin position="109"/>
        <end position="128"/>
    </location>
</feature>
<dbReference type="CTD" id="257144"/>
<sequence length="178" mass="20253">MGNSLLRENRWQQDTQEIPWTLKNQSFEQRTSGCWDRYVAERCFCLPWKKVRICKAKPDSSKENKGMSSAPMQQDDADQSSSEDLCYTLINHGVLGRRLSGISGEGCYENVSPKTKTSRKSLGETETSYTLLRVPSSPRHLSSPEDEYELVVPSKISFHSLQQPHLPLPPSRTQVSYL</sequence>
<dbReference type="GO" id="GO:2000402">
    <property type="term" value="P:negative regulation of lymphocyte migration"/>
    <property type="evidence" value="ECO:0007669"/>
    <property type="project" value="TreeGrafter"/>
</dbReference>
<reference evidence="3" key="1">
    <citation type="submission" date="2025-08" db="UniProtKB">
        <authorList>
            <consortium name="RefSeq"/>
        </authorList>
    </citation>
    <scope>IDENTIFICATION</scope>
    <source>
        <tissue evidence="3">Blood</tissue>
    </source>
</reference>
<dbReference type="STRING" id="29088.A0A2Y9HFB8"/>
<dbReference type="PANTHER" id="PTHR35351:SF2">
    <property type="entry name" value="GERMINAL CENTER-ASSOCIATED SIGNALING AND MOTILITY PROTEIN"/>
    <property type="match status" value="1"/>
</dbReference>
<evidence type="ECO:0000313" key="3">
    <source>
        <dbReference type="RefSeq" id="XP_021548355.1"/>
    </source>
</evidence>
<name>A0A2Y9HFB8_NEOSC</name>
<organism evidence="2 3">
    <name type="scientific">Neomonachus schauinslandi</name>
    <name type="common">Hawaiian monk seal</name>
    <name type="synonym">Monachus schauinslandi</name>
    <dbReference type="NCBI Taxonomy" id="29088"/>
    <lineage>
        <taxon>Eukaryota</taxon>
        <taxon>Metazoa</taxon>
        <taxon>Chordata</taxon>
        <taxon>Craniata</taxon>
        <taxon>Vertebrata</taxon>
        <taxon>Euteleostomi</taxon>
        <taxon>Mammalia</taxon>
        <taxon>Eutheria</taxon>
        <taxon>Laurasiatheria</taxon>
        <taxon>Carnivora</taxon>
        <taxon>Caniformia</taxon>
        <taxon>Pinnipedia</taxon>
        <taxon>Phocidae</taxon>
        <taxon>Monachinae</taxon>
        <taxon>Monachini</taxon>
        <taxon>Neomonachus</taxon>
    </lineage>
</organism>
<dbReference type="PANTHER" id="PTHR35351">
    <property type="entry name" value="GERMINAL CENTER-ASSOCIATED SIGNALING AND MOTILITY-LIKE PROTEIN"/>
    <property type="match status" value="1"/>
</dbReference>
<dbReference type="GO" id="GO:0050855">
    <property type="term" value="P:regulation of B cell receptor signaling pathway"/>
    <property type="evidence" value="ECO:0007669"/>
    <property type="project" value="InterPro"/>
</dbReference>
<keyword evidence="2" id="KW-1185">Reference proteome</keyword>
<dbReference type="InParanoid" id="A0A2Y9HFB8"/>
<dbReference type="Pfam" id="PF15666">
    <property type="entry name" value="HGAL"/>
    <property type="match status" value="1"/>
</dbReference>
<proteinExistence type="predicted"/>
<dbReference type="KEGG" id="nsu:110582672"/>
<dbReference type="GeneID" id="110582672"/>
<evidence type="ECO:0000313" key="2">
    <source>
        <dbReference type="Proteomes" id="UP000248481"/>
    </source>
</evidence>
<dbReference type="AlphaFoldDB" id="A0A2Y9HFB8"/>
<evidence type="ECO:0000256" key="1">
    <source>
        <dbReference type="SAM" id="MobiDB-lite"/>
    </source>
</evidence>
<dbReference type="InterPro" id="IPR031364">
    <property type="entry name" value="GC_assoc_lym"/>
</dbReference>
<dbReference type="RefSeq" id="XP_021548355.1">
    <property type="nucleotide sequence ID" value="XM_021692680.1"/>
</dbReference>
<dbReference type="Proteomes" id="UP000248481">
    <property type="component" value="Chromosome 1"/>
</dbReference>
<protein>
    <submittedName>
        <fullName evidence="3">Germinal center-associated signaling and motility protein</fullName>
    </submittedName>
</protein>